<dbReference type="InterPro" id="IPR000073">
    <property type="entry name" value="AB_hydrolase_1"/>
</dbReference>
<dbReference type="PANTHER" id="PTHR43798">
    <property type="entry name" value="MONOACYLGLYCEROL LIPASE"/>
    <property type="match status" value="1"/>
</dbReference>
<keyword evidence="1" id="KW-1133">Transmembrane helix</keyword>
<protein>
    <submittedName>
        <fullName evidence="3">Pimeloyl-ACP methyl ester carboxylesterase</fullName>
    </submittedName>
</protein>
<organism evidence="3 4">
    <name type="scientific">Brevibacterium marinum</name>
    <dbReference type="NCBI Taxonomy" id="418643"/>
    <lineage>
        <taxon>Bacteria</taxon>
        <taxon>Bacillati</taxon>
        <taxon>Actinomycetota</taxon>
        <taxon>Actinomycetes</taxon>
        <taxon>Micrococcales</taxon>
        <taxon>Brevibacteriaceae</taxon>
        <taxon>Brevibacterium</taxon>
    </lineage>
</organism>
<evidence type="ECO:0000259" key="2">
    <source>
        <dbReference type="Pfam" id="PF00561"/>
    </source>
</evidence>
<sequence length="345" mass="36483">MNPAPAAPQRPWLPRRGVIVPAASALVIAGLVGFFLRPTSPVGHWNSAEGEEKFFSAYDKAFASMPDPAESRDVRTDFGIVRVYRFEGAGEAAPMMLLPGTAASTPIWAGNMPSLLEVGDVYALDLLGEPGRSVQSSPISGPEDEAEWLAQTVAALPEDSLNLVGLSLGGWTAANLAIHHPEHVRSLTLIDPVNTFDSIPLETVLRAVPASVPWFPRAGRDAFNSYTAGGAPVEDVPVADMIEAGMQHYSMKKPQPVRITEQQLSGLTMPVLALIAGDSVMHDPPTAAATAKRALGASAGRDSGAASRTVRVYEDASHAVNGEYPEEMAADIEQLITDGARRSSG</sequence>
<evidence type="ECO:0000313" key="3">
    <source>
        <dbReference type="EMBL" id="NJC58698.1"/>
    </source>
</evidence>
<dbReference type="RefSeq" id="WP_167952608.1">
    <property type="nucleotide sequence ID" value="NZ_BAAAPQ010000026.1"/>
</dbReference>
<accession>A0A846S6W2</accession>
<dbReference type="Gene3D" id="3.40.50.1820">
    <property type="entry name" value="alpha/beta hydrolase"/>
    <property type="match status" value="1"/>
</dbReference>
<keyword evidence="4" id="KW-1185">Reference proteome</keyword>
<dbReference type="Proteomes" id="UP000576792">
    <property type="component" value="Unassembled WGS sequence"/>
</dbReference>
<gene>
    <name evidence="3" type="ORF">BKA07_003733</name>
</gene>
<dbReference type="SUPFAM" id="SSF53474">
    <property type="entry name" value="alpha/beta-Hydrolases"/>
    <property type="match status" value="1"/>
</dbReference>
<dbReference type="AlphaFoldDB" id="A0A846S6W2"/>
<dbReference type="GO" id="GO:0003824">
    <property type="term" value="F:catalytic activity"/>
    <property type="evidence" value="ECO:0007669"/>
    <property type="project" value="UniProtKB-ARBA"/>
</dbReference>
<proteinExistence type="predicted"/>
<dbReference type="EMBL" id="JAATJN010000001">
    <property type="protein sequence ID" value="NJC58698.1"/>
    <property type="molecule type" value="Genomic_DNA"/>
</dbReference>
<keyword evidence="1" id="KW-0812">Transmembrane</keyword>
<evidence type="ECO:0000256" key="1">
    <source>
        <dbReference type="SAM" id="Phobius"/>
    </source>
</evidence>
<feature type="transmembrane region" description="Helical" evidence="1">
    <location>
        <begin position="18"/>
        <end position="36"/>
    </location>
</feature>
<evidence type="ECO:0000313" key="4">
    <source>
        <dbReference type="Proteomes" id="UP000576792"/>
    </source>
</evidence>
<comment type="caution">
    <text evidence="3">The sequence shown here is derived from an EMBL/GenBank/DDBJ whole genome shotgun (WGS) entry which is preliminary data.</text>
</comment>
<dbReference type="GO" id="GO:0016020">
    <property type="term" value="C:membrane"/>
    <property type="evidence" value="ECO:0007669"/>
    <property type="project" value="TreeGrafter"/>
</dbReference>
<dbReference type="InterPro" id="IPR029058">
    <property type="entry name" value="AB_hydrolase_fold"/>
</dbReference>
<feature type="domain" description="AB hydrolase-1" evidence="2">
    <location>
        <begin position="94"/>
        <end position="218"/>
    </location>
</feature>
<name>A0A846S6W2_9MICO</name>
<reference evidence="3 4" key="1">
    <citation type="submission" date="2020-03" db="EMBL/GenBank/DDBJ databases">
        <title>Sequencing the genomes of 1000 actinobacteria strains.</title>
        <authorList>
            <person name="Klenk H.-P."/>
        </authorList>
    </citation>
    <scope>NUCLEOTIDE SEQUENCE [LARGE SCALE GENOMIC DNA]</scope>
    <source>
        <strain evidence="3 4">DSM 18964</strain>
    </source>
</reference>
<dbReference type="Pfam" id="PF00561">
    <property type="entry name" value="Abhydrolase_1"/>
    <property type="match status" value="1"/>
</dbReference>
<dbReference type="InterPro" id="IPR050266">
    <property type="entry name" value="AB_hydrolase_sf"/>
</dbReference>
<keyword evidence="1" id="KW-0472">Membrane</keyword>
<dbReference type="PANTHER" id="PTHR43798:SF33">
    <property type="entry name" value="HYDROLASE, PUTATIVE (AFU_ORTHOLOGUE AFUA_2G14860)-RELATED"/>
    <property type="match status" value="1"/>
</dbReference>